<name>A0A4S3J234_9EURO</name>
<proteinExistence type="predicted"/>
<dbReference type="AlphaFoldDB" id="A0A4S3J234"/>
<protein>
    <submittedName>
        <fullName evidence="1">Uncharacterized protein</fullName>
    </submittedName>
</protein>
<dbReference type="PANTHER" id="PTHR33481">
    <property type="entry name" value="REVERSE TRANSCRIPTASE"/>
    <property type="match status" value="1"/>
</dbReference>
<dbReference type="VEuPathDB" id="FungiDB:EYZ11_011733"/>
<dbReference type="STRING" id="1220188.A0A4S3J234"/>
<comment type="caution">
    <text evidence="1">The sequence shown here is derived from an EMBL/GenBank/DDBJ whole genome shotgun (WGS) entry which is preliminary data.</text>
</comment>
<sequence length="142" mass="16059">MGTAGGSCFAAQKTKLIHLTRKRGEQLQRQVVMNGKTVKQSPTGKLLGVVFDQGLRWKEHIQQALKRATKVAVALGGLRHLRPEQMRQLYQACVTPVVDYALIVWHDPLRDKIHLWHLSTVQRTSLIRILSAFRTVATITLE</sequence>
<gene>
    <name evidence="1" type="ORF">EYZ11_011733</name>
</gene>
<evidence type="ECO:0000313" key="2">
    <source>
        <dbReference type="Proteomes" id="UP000308092"/>
    </source>
</evidence>
<dbReference type="PANTHER" id="PTHR33481:SF1">
    <property type="entry name" value="ENDONUCLEASE_EXONUCLEASE_PHOSPHATASE DOMAIN-CONTAINING PROTEIN-RELATED"/>
    <property type="match status" value="1"/>
</dbReference>
<evidence type="ECO:0000313" key="1">
    <source>
        <dbReference type="EMBL" id="THC88816.1"/>
    </source>
</evidence>
<accession>A0A4S3J234</accession>
<dbReference type="EMBL" id="SOSA01000762">
    <property type="protein sequence ID" value="THC88816.1"/>
    <property type="molecule type" value="Genomic_DNA"/>
</dbReference>
<reference evidence="1 2" key="1">
    <citation type="submission" date="2019-03" db="EMBL/GenBank/DDBJ databases">
        <title>The genome sequence of a newly discovered highly antifungal drug resistant Aspergillus species, Aspergillus tanneri NIH 1004.</title>
        <authorList>
            <person name="Mounaud S."/>
            <person name="Singh I."/>
            <person name="Joardar V."/>
            <person name="Pakala S."/>
            <person name="Pakala S."/>
            <person name="Venepally P."/>
            <person name="Hoover J."/>
            <person name="Nierman W."/>
            <person name="Chung J."/>
            <person name="Losada L."/>
        </authorList>
    </citation>
    <scope>NUCLEOTIDE SEQUENCE [LARGE SCALE GENOMIC DNA]</scope>
    <source>
        <strain evidence="1 2">NIH1004</strain>
    </source>
</reference>
<keyword evidence="2" id="KW-1185">Reference proteome</keyword>
<dbReference type="Proteomes" id="UP000308092">
    <property type="component" value="Unassembled WGS sequence"/>
</dbReference>
<organism evidence="1 2">
    <name type="scientific">Aspergillus tanneri</name>
    <dbReference type="NCBI Taxonomy" id="1220188"/>
    <lineage>
        <taxon>Eukaryota</taxon>
        <taxon>Fungi</taxon>
        <taxon>Dikarya</taxon>
        <taxon>Ascomycota</taxon>
        <taxon>Pezizomycotina</taxon>
        <taxon>Eurotiomycetes</taxon>
        <taxon>Eurotiomycetidae</taxon>
        <taxon>Eurotiales</taxon>
        <taxon>Aspergillaceae</taxon>
        <taxon>Aspergillus</taxon>
        <taxon>Aspergillus subgen. Circumdati</taxon>
    </lineage>
</organism>